<evidence type="ECO:0000313" key="3">
    <source>
        <dbReference type="Proteomes" id="UP000199559"/>
    </source>
</evidence>
<evidence type="ECO:0000313" key="2">
    <source>
        <dbReference type="EMBL" id="SFJ18674.1"/>
    </source>
</evidence>
<reference evidence="3" key="1">
    <citation type="submission" date="2016-10" db="EMBL/GenBank/DDBJ databases">
        <authorList>
            <person name="Varghese N."/>
            <person name="Submissions S."/>
        </authorList>
    </citation>
    <scope>NUCLEOTIDE SEQUENCE [LARGE SCALE GENOMIC DNA]</scope>
    <source>
        <strain evidence="3">DSM 28881</strain>
    </source>
</reference>
<dbReference type="PROSITE" id="PS51257">
    <property type="entry name" value="PROKAR_LIPOPROTEIN"/>
    <property type="match status" value="1"/>
</dbReference>
<organism evidence="2 3">
    <name type="scientific">Olleya namhaensis</name>
    <dbReference type="NCBI Taxonomy" id="1144750"/>
    <lineage>
        <taxon>Bacteria</taxon>
        <taxon>Pseudomonadati</taxon>
        <taxon>Bacteroidota</taxon>
        <taxon>Flavobacteriia</taxon>
        <taxon>Flavobacteriales</taxon>
        <taxon>Flavobacteriaceae</taxon>
    </lineage>
</organism>
<proteinExistence type="predicted"/>
<dbReference type="Pfam" id="PF14060">
    <property type="entry name" value="DUF4252"/>
    <property type="match status" value="1"/>
</dbReference>
<dbReference type="STRING" id="1144750.SAMN05443431_10536"/>
<keyword evidence="3" id="KW-1185">Reference proteome</keyword>
<sequence>MKSSIKLIGSLLMLALVLVGCKDQNSIQTYFVDHQELPDFMSFDISTDVVDFSKANLTKEEQEAYQSVSKLDVLAYKSKSGSIADYNAELAKAKIVFENKKYEELMSFKDKGVSVKVSTVGDNNEIDEFLVLASSKEMGFTIVRIIGDNMRPEQLIKLSEKLQNADIDQAQFKSLMTFFK</sequence>
<dbReference type="EMBL" id="FORM01000005">
    <property type="protein sequence ID" value="SFJ18674.1"/>
    <property type="molecule type" value="Genomic_DNA"/>
</dbReference>
<feature type="chain" id="PRO_5011790566" description="DUF4252 domain-containing protein" evidence="1">
    <location>
        <begin position="22"/>
        <end position="180"/>
    </location>
</feature>
<dbReference type="InterPro" id="IPR025348">
    <property type="entry name" value="DUF4252"/>
</dbReference>
<gene>
    <name evidence="2" type="ORF">SAMN05443431_10536</name>
</gene>
<evidence type="ECO:0000256" key="1">
    <source>
        <dbReference type="SAM" id="SignalP"/>
    </source>
</evidence>
<dbReference type="Proteomes" id="UP000199559">
    <property type="component" value="Unassembled WGS sequence"/>
</dbReference>
<feature type="signal peptide" evidence="1">
    <location>
        <begin position="1"/>
        <end position="21"/>
    </location>
</feature>
<name>A0A1I3PAR2_9FLAO</name>
<dbReference type="AlphaFoldDB" id="A0A1I3PAR2"/>
<protein>
    <recommendedName>
        <fullName evidence="4">DUF4252 domain-containing protein</fullName>
    </recommendedName>
</protein>
<evidence type="ECO:0008006" key="4">
    <source>
        <dbReference type="Google" id="ProtNLM"/>
    </source>
</evidence>
<dbReference type="RefSeq" id="WP_090839598.1">
    <property type="nucleotide sequence ID" value="NZ_CANMCU010000004.1"/>
</dbReference>
<keyword evidence="1" id="KW-0732">Signal</keyword>
<accession>A0A1I3PAR2</accession>